<organism evidence="9 10">
    <name type="scientific">Pristionchus entomophagus</name>
    <dbReference type="NCBI Taxonomy" id="358040"/>
    <lineage>
        <taxon>Eukaryota</taxon>
        <taxon>Metazoa</taxon>
        <taxon>Ecdysozoa</taxon>
        <taxon>Nematoda</taxon>
        <taxon>Chromadorea</taxon>
        <taxon>Rhabditida</taxon>
        <taxon>Rhabditina</taxon>
        <taxon>Diplogasteromorpha</taxon>
        <taxon>Diplogasteroidea</taxon>
        <taxon>Neodiplogasteridae</taxon>
        <taxon>Pristionchus</taxon>
    </lineage>
</organism>
<sequence length="444" mass="50286">MDADLSRLALSDEREKVSEPKNIPQIVKQLEILDDPFIQTRTTSEGIEFTLTRTVKKNPNGTISSIVTQTLFARIGESLDAETQFNLLTKSNEKFVLNGVAQASVYLSTTSGGTHTLYKAEMMNGLLVVKEINKIPTKGTELLITPHYICPEINTNLHSVHSYEGEIQFEGIDLHCLDDADYSVVVTKKKLTIFILNHTLRPIINASLVLCASGVEYTDLFVDSATSCVYIFTRISEGRYNILKVDLDKSTTWILKSEDAFDEIFSVDKVSDTAIVLKNEGMTTRINNPEWTTSSQFISFEANGALYSIYDEYDQLEFLGKGGFGIVVKGINKRDLYTYAIKIIELKKDNTYEKAIREVRSMIRFNHPGIIHAYKPFIRNVAHNFRSQLLSEWPKEQEEEDEGSSQNQEEPEPYRCLIVPLEVCACSMEDWLKGRVLKEEELGT</sequence>
<dbReference type="InterPro" id="IPR050339">
    <property type="entry name" value="CC_SR_Kinase"/>
</dbReference>
<evidence type="ECO:0000313" key="9">
    <source>
        <dbReference type="EMBL" id="GMS88775.1"/>
    </source>
</evidence>
<feature type="non-terminal residue" evidence="9">
    <location>
        <position position="444"/>
    </location>
</feature>
<dbReference type="GO" id="GO:0005524">
    <property type="term" value="F:ATP binding"/>
    <property type="evidence" value="ECO:0007669"/>
    <property type="project" value="UniProtKB-UniRule"/>
</dbReference>
<keyword evidence="4 7" id="KW-0547">Nucleotide-binding</keyword>
<evidence type="ECO:0000256" key="2">
    <source>
        <dbReference type="ARBA" id="ARBA00022527"/>
    </source>
</evidence>
<dbReference type="PANTHER" id="PTHR11042:SF160">
    <property type="entry name" value="EUKARYOTIC TRANSLATION INITIATION FACTOR 2-ALPHA KINASE 1"/>
    <property type="match status" value="1"/>
</dbReference>
<keyword evidence="10" id="KW-1185">Reference proteome</keyword>
<dbReference type="PROSITE" id="PS00107">
    <property type="entry name" value="PROTEIN_KINASE_ATP"/>
    <property type="match status" value="1"/>
</dbReference>
<proteinExistence type="predicted"/>
<evidence type="ECO:0000256" key="6">
    <source>
        <dbReference type="ARBA" id="ARBA00022840"/>
    </source>
</evidence>
<reference evidence="9" key="1">
    <citation type="submission" date="2023-10" db="EMBL/GenBank/DDBJ databases">
        <title>Genome assembly of Pristionchus species.</title>
        <authorList>
            <person name="Yoshida K."/>
            <person name="Sommer R.J."/>
        </authorList>
    </citation>
    <scope>NUCLEOTIDE SEQUENCE</scope>
    <source>
        <strain evidence="9">RS0144</strain>
    </source>
</reference>
<dbReference type="GO" id="GO:0005737">
    <property type="term" value="C:cytoplasm"/>
    <property type="evidence" value="ECO:0007669"/>
    <property type="project" value="TreeGrafter"/>
</dbReference>
<evidence type="ECO:0000256" key="7">
    <source>
        <dbReference type="PROSITE-ProRule" id="PRU10141"/>
    </source>
</evidence>
<dbReference type="InterPro" id="IPR011009">
    <property type="entry name" value="Kinase-like_dom_sf"/>
</dbReference>
<comment type="caution">
    <text evidence="9">The sequence shown here is derived from an EMBL/GenBank/DDBJ whole genome shotgun (WGS) entry which is preliminary data.</text>
</comment>
<keyword evidence="5" id="KW-0418">Kinase</keyword>
<accession>A0AAV5SZZ7</accession>
<dbReference type="EMBL" id="BTSX01000003">
    <property type="protein sequence ID" value="GMS88775.1"/>
    <property type="molecule type" value="Genomic_DNA"/>
</dbReference>
<dbReference type="GO" id="GO:0005634">
    <property type="term" value="C:nucleus"/>
    <property type="evidence" value="ECO:0007669"/>
    <property type="project" value="TreeGrafter"/>
</dbReference>
<evidence type="ECO:0000313" key="10">
    <source>
        <dbReference type="Proteomes" id="UP001432027"/>
    </source>
</evidence>
<evidence type="ECO:0000256" key="4">
    <source>
        <dbReference type="ARBA" id="ARBA00022741"/>
    </source>
</evidence>
<name>A0AAV5SZZ7_9BILA</name>
<dbReference type="EC" id="2.7.11.1" evidence="1"/>
<dbReference type="PANTHER" id="PTHR11042">
    <property type="entry name" value="EUKARYOTIC TRANSLATION INITIATION FACTOR 2-ALPHA KINASE EIF2-ALPHA KINASE -RELATED"/>
    <property type="match status" value="1"/>
</dbReference>
<dbReference type="Proteomes" id="UP001432027">
    <property type="component" value="Unassembled WGS sequence"/>
</dbReference>
<evidence type="ECO:0000256" key="5">
    <source>
        <dbReference type="ARBA" id="ARBA00022777"/>
    </source>
</evidence>
<dbReference type="Pfam" id="PF00069">
    <property type="entry name" value="Pkinase"/>
    <property type="match status" value="1"/>
</dbReference>
<evidence type="ECO:0000259" key="8">
    <source>
        <dbReference type="PROSITE" id="PS50011"/>
    </source>
</evidence>
<evidence type="ECO:0000256" key="3">
    <source>
        <dbReference type="ARBA" id="ARBA00022679"/>
    </source>
</evidence>
<dbReference type="SUPFAM" id="SSF56112">
    <property type="entry name" value="Protein kinase-like (PK-like)"/>
    <property type="match status" value="1"/>
</dbReference>
<dbReference type="InterPro" id="IPR000719">
    <property type="entry name" value="Prot_kinase_dom"/>
</dbReference>
<keyword evidence="3" id="KW-0808">Transferase</keyword>
<dbReference type="AlphaFoldDB" id="A0AAV5SZZ7"/>
<dbReference type="GO" id="GO:0004694">
    <property type="term" value="F:eukaryotic translation initiation factor 2alpha kinase activity"/>
    <property type="evidence" value="ECO:0007669"/>
    <property type="project" value="TreeGrafter"/>
</dbReference>
<dbReference type="PROSITE" id="PS50011">
    <property type="entry name" value="PROTEIN_KINASE_DOM"/>
    <property type="match status" value="1"/>
</dbReference>
<protein>
    <recommendedName>
        <fullName evidence="1">non-specific serine/threonine protein kinase</fullName>
        <ecNumber evidence="1">2.7.11.1</ecNumber>
    </recommendedName>
</protein>
<keyword evidence="6 7" id="KW-0067">ATP-binding</keyword>
<dbReference type="Gene3D" id="3.30.200.20">
    <property type="entry name" value="Phosphorylase Kinase, domain 1"/>
    <property type="match status" value="1"/>
</dbReference>
<dbReference type="InterPro" id="IPR017441">
    <property type="entry name" value="Protein_kinase_ATP_BS"/>
</dbReference>
<feature type="domain" description="Protein kinase" evidence="8">
    <location>
        <begin position="313"/>
        <end position="444"/>
    </location>
</feature>
<gene>
    <name evidence="9" type="ORF">PENTCL1PPCAC_10950</name>
</gene>
<keyword evidence="2" id="KW-0723">Serine/threonine-protein kinase</keyword>
<evidence type="ECO:0000256" key="1">
    <source>
        <dbReference type="ARBA" id="ARBA00012513"/>
    </source>
</evidence>
<feature type="binding site" evidence="7">
    <location>
        <position position="342"/>
    </location>
    <ligand>
        <name>ATP</name>
        <dbReference type="ChEBI" id="CHEBI:30616"/>
    </ligand>
</feature>